<protein>
    <submittedName>
        <fullName evidence="1">Uncharacterized protein</fullName>
    </submittedName>
</protein>
<evidence type="ECO:0000313" key="1">
    <source>
        <dbReference type="EMBL" id="RZC47984.1"/>
    </source>
</evidence>
<dbReference type="EMBL" id="CM010715">
    <property type="protein sequence ID" value="RZC47984.1"/>
    <property type="molecule type" value="Genomic_DNA"/>
</dbReference>
<dbReference type="Gramene" id="RZC47984">
    <property type="protein sequence ID" value="RZC47984"/>
    <property type="gene ID" value="C5167_040941"/>
</dbReference>
<gene>
    <name evidence="1" type="ORF">C5167_040941</name>
</gene>
<evidence type="ECO:0000313" key="2">
    <source>
        <dbReference type="Proteomes" id="UP000316621"/>
    </source>
</evidence>
<reference evidence="1 2" key="1">
    <citation type="journal article" date="2018" name="Science">
        <title>The opium poppy genome and morphinan production.</title>
        <authorList>
            <person name="Guo L."/>
            <person name="Winzer T."/>
            <person name="Yang X."/>
            <person name="Li Y."/>
            <person name="Ning Z."/>
            <person name="He Z."/>
            <person name="Teodor R."/>
            <person name="Lu Y."/>
            <person name="Bowser T.A."/>
            <person name="Graham I.A."/>
            <person name="Ye K."/>
        </authorList>
    </citation>
    <scope>NUCLEOTIDE SEQUENCE [LARGE SCALE GENOMIC DNA]</scope>
    <source>
        <strain evidence="2">cv. HN1</strain>
        <tissue evidence="1">Leaves</tissue>
    </source>
</reference>
<proteinExistence type="predicted"/>
<dbReference type="Proteomes" id="UP000316621">
    <property type="component" value="Chromosome 1"/>
</dbReference>
<sequence>MHKNTRYTWFGMITYVHGGKEMILLLDSSNKIEVAYQEVLTLKRQEELIRL</sequence>
<accession>A0A4Y7IGH8</accession>
<keyword evidence="2" id="KW-1185">Reference proteome</keyword>
<dbReference type="AlphaFoldDB" id="A0A4Y7IGH8"/>
<name>A0A4Y7IGH8_PAPSO</name>
<organism evidence="1 2">
    <name type="scientific">Papaver somniferum</name>
    <name type="common">Opium poppy</name>
    <dbReference type="NCBI Taxonomy" id="3469"/>
    <lineage>
        <taxon>Eukaryota</taxon>
        <taxon>Viridiplantae</taxon>
        <taxon>Streptophyta</taxon>
        <taxon>Embryophyta</taxon>
        <taxon>Tracheophyta</taxon>
        <taxon>Spermatophyta</taxon>
        <taxon>Magnoliopsida</taxon>
        <taxon>Ranunculales</taxon>
        <taxon>Papaveraceae</taxon>
        <taxon>Papaveroideae</taxon>
        <taxon>Papaver</taxon>
    </lineage>
</organism>